<dbReference type="GO" id="GO:0003676">
    <property type="term" value="F:nucleic acid binding"/>
    <property type="evidence" value="ECO:0007669"/>
    <property type="project" value="InterPro"/>
</dbReference>
<protein>
    <submittedName>
        <fullName evidence="3">Uncharacterized protein</fullName>
    </submittedName>
</protein>
<dbReference type="InterPro" id="IPR025662">
    <property type="entry name" value="Sigma_54_int_dom_ATP-bd_1"/>
</dbReference>
<dbReference type="PANTHER" id="PTHR22605:SF1">
    <property type="entry name" value="RZ-TYPE DOMAIN-CONTAINING PROTEIN"/>
    <property type="match status" value="1"/>
</dbReference>
<sequence length="2617" mass="306888">MGKMKNLREKYGGKDKLSEAARSISKIFDEDSEGVSFYDLVLSRFQNFDETNRVYGNSTFSNDVNFIIACLASSLTTDELSRKFSSRIDSYLYMHRRIEEYQAVIKQNSYIGWTRTLDNSVRQLKEELHDSLSKISIDQKSSQPNLLIQDKDQVLKMNIVEHLMSITKIDEQKLHLFFVLCKLALQASQILQDQLEWKQIISNIKDSKIFIQDFISRYMSYEFTFRDFPLDLQGFMKLIDKVPVKKQPSDSLILILIRLSRELSFAQEEFLDKYSTYFEKGVQQKFYSFSHILQFFKIISRRDRLFDIYFAIYTSNVDLDNAWTMFISICTHCELNDVNQKHLTSRIRTHTMNASIESFLYYTQSARHCRKETTAENRPRFLQIYEKIFETFIEYQLNNERHSRLFTRVRLKEFLSIGLEMSATNDLHQPSCSLIVYHLLFRMDARLNRVQKIIDLFRNLNDFDQDLCERNDPASIIKDEWLEELLLLVADDFLFNVNSNIYHSFCEHHHNNRWAIYIWKRIIHLSILRSKQDNANDVLYKLNEWMKVVKHDAYDKSDTLTILLVINLFEMLIVKYAKSVLSLPNIEVILNFVENIRQEQTYEIDAKQVDEFIANGQKSIEKILLLRESCSTYRDLHNSTIAYFFLSKTDIQQIFADNNLQQYEFPLSSRKTELFISFIPKDINITLTESKEEYFKRFLEQVNEWLQWFDRFLTISLYIIEWLKNLNVDGAAPLLRDIHNAKDNSSTTVIQMKTIVERILKLFQPFNDLRRLCHLFNCLTSFQMIDAGELNTRMDSVNYIRDLKRLQPNNSFHIPAKTKISKTFPIQDRQHVQWSIASDKFPCDIQIQYSLAEVQDDNELLYTKKNVTIEKYVLQGEFETQRAGQLVITIDNEKLHNPRTVWYRIIQTSLSTCHLFNGIFNMFYEAFNKHFNGPVKEKEISQLLDKVFQFIDSVLDGSVSLRDMTDLKLVFCDKNIHIREEVQKLFMNRSSNNGTHRQRSSTVIVANPTDKEIEQVCEWLQIYQYYSHINIILNCIEQFDILSADDDDDFINHLKRLRDENCSLKEITQAYNTLKKQFQNLQGQHLQLIKTASEYELTKQEQTHGTVYYFSNELTTSRKGLRFFHIPPKFRQPHHTHSQITRLFEQNNWIQPQIQIICGIAGIGKTHLINTKYKTPETSCFSINDTLNLSTLITSFLSYDSKLVNTDPSVSFNVSIHAPFEQLNRTLLSLFISRTLTDSTTGLTFSLPKDKQWKFYIEIPYTDKYKMTIKENFNQILPILSIISSYTFEEITERNYQLFIGEEEELVARFLKAYKNGTIDRELIITLTNDEQPVDFDKLTNPDECRTLIHECIKEYAPELPKNKISELSFTKFLHRRVKFFTGFYYRFNTSKRNLGSTALKQMIQEARSLSQIDFRHTNYPRIYLVYDPAFSLYLLHDDWNNVPRGIKQLFNEQNPSLSPEFQQKDYYAKCLSWLIDIKYEDFIQIMSEMKFILTENFAYKLFHVHERKLTKLSLIIEGDTGVGKTFLLKFYSLLLNAKILNAPVNDDVAPRIRERLSLWFVTTVLSEIFEKEVNLMNSFLEKIKPKLMGTDDDETVDDNDEEDQLANMYRHRLQLVDDEQEDPFNQNRAPQPIIAPLAAPQAEPALVQQGVIVDLPLLEEIKKSLLNYEYNNDMLRYLWKTLITIASENAMNIVQSLTSALYEYVTSQLTFFPLIEPSFRLQTLLHEARSSAVHVSIGIFNEYLMYSQIKPLFYRLLLHPGVTEEQLEQFMFPICQLARELSDMEFVVFFDEVNTASCLGLFKEMFIDRTLHGKDLPENLFFTAAINPSIEPSPDSGIHRRDYLVHQLPQALENLKVCYGALEQTSLRSYIKKKIQILHGNTNVNQRLEMPLEEYAQEMLSESILNAQAFCEEYLGKNSVSQREIQRCFNLIDFFWKIRFDDEVDIAGDMYQPNPIRCIALALALIYYFRLPTIEDNEQRKNYETPPREQLAEILSRTIPDFVDVIKSELHKFVNTDNFVIPHGVAINQAVREHIFSIVVSVVTRTPLCIIGAPGQSKTLSFQIVLQNLQGSQLSVKPFCKRLPAIDPFFCLGSKYSRSEDIAYIFERAIKREQHYEQNRMNTRCVVFLDEASLPDEKKMVLKVLHPYLDECKVAFVAVANRAFDAANANRMICVYRSLPSKDDQKILAYGCLGLQTDHNQPVADDYLQKIIYGLCQGYRRVLIAPDIPHIYHDRDFIYMLRELRFELTPTTNDVDQEIRFAGITPVSLLRALEDNFNGISQTEFERLVEIFFKAVQEQYPNFKIPIHRRNVPRILGESMKLDSVRRRLYGRYKLIIDESEDESAVRLLSQSGILNLDPNRTTVFRMSDFPDDIDNELRNVEILSTIKLCMETGKTILMVNTGRIHGSLYDVFNQNFSIMATGDMRKIFSKVAIGPKTIDVVVHEDFQCIVHIKRSEFKEIPAPFLSRFQKYSLSVRDFYQIQFDQLSINDRTIMKNIEEKLQTFIQHFGNQYFYDLLYLCIYYLGFTTSVAPSSVIIAYNGLFEFFLNSQKYGPDFNAIELIWNIIKQQVKKKNPKSQNEWENTVDQAIYSLSLNVVQSCIKKTQKIYQQFVSSY</sequence>
<dbReference type="Proteomes" id="UP000663852">
    <property type="component" value="Unassembled WGS sequence"/>
</dbReference>
<dbReference type="Gene3D" id="3.30.420.10">
    <property type="entry name" value="Ribonuclease H-like superfamily/Ribonuclease H"/>
    <property type="match status" value="1"/>
</dbReference>
<reference evidence="3" key="1">
    <citation type="submission" date="2021-02" db="EMBL/GenBank/DDBJ databases">
        <authorList>
            <person name="Nowell W R."/>
        </authorList>
    </citation>
    <scope>NUCLEOTIDE SEQUENCE</scope>
</reference>
<keyword evidence="2" id="KW-1133">Transmembrane helix</keyword>
<accession>A0A815FPM1</accession>
<organism evidence="3 4">
    <name type="scientific">Adineta ricciae</name>
    <name type="common">Rotifer</name>
    <dbReference type="NCBI Taxonomy" id="249248"/>
    <lineage>
        <taxon>Eukaryota</taxon>
        <taxon>Metazoa</taxon>
        <taxon>Spiralia</taxon>
        <taxon>Gnathifera</taxon>
        <taxon>Rotifera</taxon>
        <taxon>Eurotatoria</taxon>
        <taxon>Bdelloidea</taxon>
        <taxon>Adinetida</taxon>
        <taxon>Adinetidae</taxon>
        <taxon>Adineta</taxon>
    </lineage>
</organism>
<dbReference type="SUPFAM" id="SSF52540">
    <property type="entry name" value="P-loop containing nucleoside triphosphate hydrolases"/>
    <property type="match status" value="2"/>
</dbReference>
<feature type="transmembrane region" description="Helical" evidence="2">
    <location>
        <begin position="2518"/>
        <end position="2544"/>
    </location>
</feature>
<keyword evidence="1" id="KW-0175">Coiled coil</keyword>
<dbReference type="EMBL" id="CAJNOJ010000242">
    <property type="protein sequence ID" value="CAF1328563.1"/>
    <property type="molecule type" value="Genomic_DNA"/>
</dbReference>
<dbReference type="GO" id="GO:0016887">
    <property type="term" value="F:ATP hydrolysis activity"/>
    <property type="evidence" value="ECO:0007669"/>
    <property type="project" value="InterPro"/>
</dbReference>
<name>A0A815FPM1_ADIRI</name>
<dbReference type="PROSITE" id="PS00675">
    <property type="entry name" value="SIGMA54_INTERACT_1"/>
    <property type="match status" value="1"/>
</dbReference>
<evidence type="ECO:0000256" key="2">
    <source>
        <dbReference type="SAM" id="Phobius"/>
    </source>
</evidence>
<evidence type="ECO:0000313" key="3">
    <source>
        <dbReference type="EMBL" id="CAF1328563.1"/>
    </source>
</evidence>
<proteinExistence type="predicted"/>
<dbReference type="InterPro" id="IPR027417">
    <property type="entry name" value="P-loop_NTPase"/>
</dbReference>
<dbReference type="InterPro" id="IPR031248">
    <property type="entry name" value="RNF213"/>
</dbReference>
<evidence type="ECO:0000256" key="1">
    <source>
        <dbReference type="SAM" id="Coils"/>
    </source>
</evidence>
<feature type="coiled-coil region" evidence="1">
    <location>
        <begin position="1057"/>
        <end position="1084"/>
    </location>
</feature>
<dbReference type="OrthoDB" id="2423195at2759"/>
<keyword evidence="2" id="KW-0812">Transmembrane</keyword>
<dbReference type="Gene3D" id="3.40.50.300">
    <property type="entry name" value="P-loop containing nucleotide triphosphate hydrolases"/>
    <property type="match status" value="1"/>
</dbReference>
<gene>
    <name evidence="3" type="ORF">EDS130_LOCUS32059</name>
</gene>
<keyword evidence="2" id="KW-0472">Membrane</keyword>
<dbReference type="InterPro" id="IPR036397">
    <property type="entry name" value="RNaseH_sf"/>
</dbReference>
<dbReference type="PANTHER" id="PTHR22605">
    <property type="entry name" value="RZ-TYPE DOMAIN-CONTAINING PROTEIN"/>
    <property type="match status" value="1"/>
</dbReference>
<comment type="caution">
    <text evidence="3">The sequence shown here is derived from an EMBL/GenBank/DDBJ whole genome shotgun (WGS) entry which is preliminary data.</text>
</comment>
<dbReference type="GO" id="GO:0004842">
    <property type="term" value="F:ubiquitin-protein transferase activity"/>
    <property type="evidence" value="ECO:0007669"/>
    <property type="project" value="InterPro"/>
</dbReference>
<evidence type="ECO:0000313" key="4">
    <source>
        <dbReference type="Proteomes" id="UP000663852"/>
    </source>
</evidence>